<keyword evidence="16" id="KW-1185">Reference proteome</keyword>
<comment type="caution">
    <text evidence="15">The sequence shown here is derived from an EMBL/GenBank/DDBJ whole genome shotgun (WGS) entry which is preliminary data.</text>
</comment>
<evidence type="ECO:0000259" key="12">
    <source>
        <dbReference type="Pfam" id="PF00281"/>
    </source>
</evidence>
<dbReference type="PRINTS" id="PR00059">
    <property type="entry name" value="RIBOSOMALL6"/>
</dbReference>
<dbReference type="InterPro" id="IPR031310">
    <property type="entry name" value="Ribosomal_uL5_N"/>
</dbReference>
<feature type="domain" description="Large ribosomal subunit protein uL5 C-terminal" evidence="14">
    <location>
        <begin position="68"/>
        <end position="148"/>
    </location>
</feature>
<dbReference type="GO" id="GO:0009536">
    <property type="term" value="C:plastid"/>
    <property type="evidence" value="ECO:0007669"/>
    <property type="project" value="UniProtKB-SubCell"/>
</dbReference>
<dbReference type="InterPro" id="IPR002132">
    <property type="entry name" value="Ribosomal_uL5"/>
</dbReference>
<dbReference type="SUPFAM" id="SSF56053">
    <property type="entry name" value="Ribosomal protein L6"/>
    <property type="match status" value="2"/>
</dbReference>
<accession>A0A6A6JZJ1</accession>
<evidence type="ECO:0000313" key="16">
    <source>
        <dbReference type="Proteomes" id="UP000467840"/>
    </source>
</evidence>
<dbReference type="GO" id="GO:0003735">
    <property type="term" value="F:structural constituent of ribosome"/>
    <property type="evidence" value="ECO:0007669"/>
    <property type="project" value="InterPro"/>
</dbReference>
<organism evidence="15 16">
    <name type="scientific">Hevea brasiliensis</name>
    <name type="common">Para rubber tree</name>
    <name type="synonym">Siphonia brasiliensis</name>
    <dbReference type="NCBI Taxonomy" id="3981"/>
    <lineage>
        <taxon>Eukaryota</taxon>
        <taxon>Viridiplantae</taxon>
        <taxon>Streptophyta</taxon>
        <taxon>Embryophyta</taxon>
        <taxon>Tracheophyta</taxon>
        <taxon>Spermatophyta</taxon>
        <taxon>Magnoliopsida</taxon>
        <taxon>eudicotyledons</taxon>
        <taxon>Gunneridae</taxon>
        <taxon>Pentapetalae</taxon>
        <taxon>rosids</taxon>
        <taxon>fabids</taxon>
        <taxon>Malpighiales</taxon>
        <taxon>Euphorbiaceae</taxon>
        <taxon>Crotonoideae</taxon>
        <taxon>Micrandreae</taxon>
        <taxon>Hevea</taxon>
    </lineage>
</organism>
<evidence type="ECO:0000256" key="1">
    <source>
        <dbReference type="ARBA" id="ARBA00002569"/>
    </source>
</evidence>
<dbReference type="InterPro" id="IPR020040">
    <property type="entry name" value="Ribosomal_uL6_a/b-dom"/>
</dbReference>
<evidence type="ECO:0000256" key="4">
    <source>
        <dbReference type="ARBA" id="ARBA00008553"/>
    </source>
</evidence>
<feature type="domain" description="Large ribosomal subunit protein uL5 N-terminal" evidence="12">
    <location>
        <begin position="8"/>
        <end position="64"/>
    </location>
</feature>
<comment type="subcellular location">
    <subcellularLocation>
        <location evidence="2">Plastid</location>
    </subcellularLocation>
</comment>
<sequence length="447" mass="49533">MSKLGRSSVMQVPKVVKVCLNMGIGIGAMDSKVMDSCSRDLALISAQKPVVTRARRSIAGFKIRKGFPIGCMVTLRGRKMYEFLDRLINIALPRERDFKGLSMSQFDGHGNISFGVKEHISFLEVDYDKIDKRNLKRVAISARLSEKRRALAPRLLQEVYGVPHSAAPAWFGRADARLDEVELVSRRRLAVSLSDPIADFLTRLQGYIEGFTEESKSSGIKYFRVCLKYYNCAPVIKKIVRVSRPGKRVYSSADKLPKFYNGLGVYIVSTSQGVMLDYRAQVPEGVKVDVCDGSSVTVVGKDGTSSSFPLCHGIRAVLDGGTLLLVNERQSSPRAKVMWGSYRSSISNAIKGLSKGFSVELEVNGVGYRVVCDNKCLSMFVGFSHGVRYVIPEGIEIKCPKPTQLVIKGSDKVKVHMVAADICSIRRYDPTRVRVYSSKGNTCTERK</sequence>
<dbReference type="PANTHER" id="PTHR11994">
    <property type="entry name" value="60S RIBOSOMAL PROTEIN L11-RELATED"/>
    <property type="match status" value="1"/>
</dbReference>
<gene>
    <name evidence="15" type="ORF">GH714_042825</name>
</gene>
<dbReference type="Pfam" id="PF00281">
    <property type="entry name" value="Ribosomal_L5"/>
    <property type="match status" value="1"/>
</dbReference>
<protein>
    <recommendedName>
        <fullName evidence="8">Large ribosomal subunit protein uL5c</fullName>
    </recommendedName>
    <alternativeName>
        <fullName evidence="10">30S ribosomal protein S8, chloroplastic</fullName>
    </alternativeName>
    <alternativeName>
        <fullName evidence="9">50S ribosomal protein L5, chloroplastic</fullName>
    </alternativeName>
    <alternativeName>
        <fullName evidence="7">Small ribosomal subunit protein uS8c</fullName>
    </alternativeName>
</protein>
<dbReference type="InterPro" id="IPR035987">
    <property type="entry name" value="Ribosomal_uS8_sf"/>
</dbReference>
<comment type="similarity">
    <text evidence="4">Belongs to the universal ribosomal protein uL5 family.</text>
</comment>
<dbReference type="Pfam" id="PF00347">
    <property type="entry name" value="Ribosomal_L6"/>
    <property type="match status" value="1"/>
</dbReference>
<dbReference type="GO" id="GO:0006412">
    <property type="term" value="P:translation"/>
    <property type="evidence" value="ECO:0007669"/>
    <property type="project" value="InterPro"/>
</dbReference>
<dbReference type="InterPro" id="IPR022803">
    <property type="entry name" value="Ribosomal_uL5_dom_sf"/>
</dbReference>
<evidence type="ECO:0000259" key="13">
    <source>
        <dbReference type="Pfam" id="PF00347"/>
    </source>
</evidence>
<evidence type="ECO:0000256" key="3">
    <source>
        <dbReference type="ARBA" id="ARBA00006471"/>
    </source>
</evidence>
<comment type="similarity">
    <text evidence="11">Belongs to the universal ribosomal protein uL6 family.</text>
</comment>
<dbReference type="Proteomes" id="UP000467840">
    <property type="component" value="Unassembled WGS sequence"/>
</dbReference>
<keyword evidence="6 11" id="KW-0687">Ribonucleoprotein</keyword>
<dbReference type="NCBIfam" id="NF000585">
    <property type="entry name" value="PRK00010.1"/>
    <property type="match status" value="1"/>
</dbReference>
<evidence type="ECO:0000256" key="6">
    <source>
        <dbReference type="ARBA" id="ARBA00023274"/>
    </source>
</evidence>
<evidence type="ECO:0000259" key="14">
    <source>
        <dbReference type="Pfam" id="PF00673"/>
    </source>
</evidence>
<comment type="function">
    <text evidence="1">One of the primary rRNA binding proteins, it binds directly to 16S rRNA central domain where it helps coordinate assembly of the platform of the 30S subunit.</text>
</comment>
<dbReference type="Pfam" id="PF00410">
    <property type="entry name" value="Ribosomal_S8"/>
    <property type="match status" value="1"/>
</dbReference>
<dbReference type="Gene3D" id="3.90.930.12">
    <property type="entry name" value="Ribosomal protein L6, alpha-beta domain"/>
    <property type="match status" value="2"/>
</dbReference>
<evidence type="ECO:0000256" key="10">
    <source>
        <dbReference type="ARBA" id="ARBA00035516"/>
    </source>
</evidence>
<evidence type="ECO:0000256" key="7">
    <source>
        <dbReference type="ARBA" id="ARBA00035153"/>
    </source>
</evidence>
<dbReference type="InterPro" id="IPR019906">
    <property type="entry name" value="Ribosomal_uL6_bac-type"/>
</dbReference>
<evidence type="ECO:0000256" key="5">
    <source>
        <dbReference type="ARBA" id="ARBA00022980"/>
    </source>
</evidence>
<dbReference type="AlphaFoldDB" id="A0A6A6JZJ1"/>
<dbReference type="GO" id="GO:0005840">
    <property type="term" value="C:ribosome"/>
    <property type="evidence" value="ECO:0007669"/>
    <property type="project" value="UniProtKB-KW"/>
</dbReference>
<dbReference type="GO" id="GO:0019843">
    <property type="term" value="F:rRNA binding"/>
    <property type="evidence" value="ECO:0007669"/>
    <property type="project" value="InterPro"/>
</dbReference>
<dbReference type="FunFam" id="3.30.1440.10:FF:000001">
    <property type="entry name" value="50S ribosomal protein L5"/>
    <property type="match status" value="1"/>
</dbReference>
<evidence type="ECO:0000256" key="9">
    <source>
        <dbReference type="ARBA" id="ARBA00035391"/>
    </source>
</evidence>
<dbReference type="EMBL" id="JAAGAX010000511">
    <property type="protein sequence ID" value="KAF2282001.1"/>
    <property type="molecule type" value="Genomic_DNA"/>
</dbReference>
<dbReference type="GO" id="GO:1990904">
    <property type="term" value="C:ribonucleoprotein complex"/>
    <property type="evidence" value="ECO:0007669"/>
    <property type="project" value="UniProtKB-KW"/>
</dbReference>
<keyword evidence="5 11" id="KW-0689">Ribosomal protein</keyword>
<dbReference type="Gene3D" id="3.30.1440.10">
    <property type="match status" value="1"/>
</dbReference>
<dbReference type="SUPFAM" id="SSF56047">
    <property type="entry name" value="Ribosomal protein S8"/>
    <property type="match status" value="1"/>
</dbReference>
<dbReference type="InterPro" id="IPR000630">
    <property type="entry name" value="Ribosomal_uS8"/>
</dbReference>
<evidence type="ECO:0000313" key="15">
    <source>
        <dbReference type="EMBL" id="KAF2282001.1"/>
    </source>
</evidence>
<feature type="domain" description="Large ribosomal subunit protein uL6 alpha-beta" evidence="13">
    <location>
        <begin position="365"/>
        <end position="433"/>
    </location>
</feature>
<evidence type="ECO:0000256" key="11">
    <source>
        <dbReference type="RuleBase" id="RU003869"/>
    </source>
</evidence>
<dbReference type="FunFam" id="3.30.1490.10:FF:000001">
    <property type="entry name" value="30S ribosomal protein S8"/>
    <property type="match status" value="1"/>
</dbReference>
<proteinExistence type="inferred from homology"/>
<dbReference type="InterPro" id="IPR020930">
    <property type="entry name" value="Ribosomal_uL5_bac-type"/>
</dbReference>
<dbReference type="SUPFAM" id="SSF55282">
    <property type="entry name" value="RL5-like"/>
    <property type="match status" value="1"/>
</dbReference>
<evidence type="ECO:0000256" key="2">
    <source>
        <dbReference type="ARBA" id="ARBA00004474"/>
    </source>
</evidence>
<evidence type="ECO:0000256" key="8">
    <source>
        <dbReference type="ARBA" id="ARBA00035210"/>
    </source>
</evidence>
<name>A0A6A6JZJ1_HEVBR</name>
<dbReference type="InterPro" id="IPR036789">
    <property type="entry name" value="Ribosomal_uL6-like_a/b-dom_sf"/>
</dbReference>
<dbReference type="Gene3D" id="3.30.1490.10">
    <property type="match status" value="1"/>
</dbReference>
<dbReference type="InterPro" id="IPR031309">
    <property type="entry name" value="Ribosomal_uL5_C"/>
</dbReference>
<comment type="similarity">
    <text evidence="3">Belongs to the universal ribosomal protein uS8 family.</text>
</comment>
<reference evidence="15 16" key="1">
    <citation type="journal article" date="2020" name="Mol. Plant">
        <title>The Chromosome-Based Rubber Tree Genome Provides New Insights into Spurge Genome Evolution and Rubber Biosynthesis.</title>
        <authorList>
            <person name="Liu J."/>
            <person name="Shi C."/>
            <person name="Shi C.C."/>
            <person name="Li W."/>
            <person name="Zhang Q.J."/>
            <person name="Zhang Y."/>
            <person name="Li K."/>
            <person name="Lu H.F."/>
            <person name="Shi C."/>
            <person name="Zhu S.T."/>
            <person name="Xiao Z.Y."/>
            <person name="Nan H."/>
            <person name="Yue Y."/>
            <person name="Zhu X.G."/>
            <person name="Wu Y."/>
            <person name="Hong X.N."/>
            <person name="Fan G.Y."/>
            <person name="Tong Y."/>
            <person name="Zhang D."/>
            <person name="Mao C.L."/>
            <person name="Liu Y.L."/>
            <person name="Hao S.J."/>
            <person name="Liu W.Q."/>
            <person name="Lv M.Q."/>
            <person name="Zhang H.B."/>
            <person name="Liu Y."/>
            <person name="Hu-Tang G.R."/>
            <person name="Wang J.P."/>
            <person name="Wang J.H."/>
            <person name="Sun Y.H."/>
            <person name="Ni S.B."/>
            <person name="Chen W.B."/>
            <person name="Zhang X.C."/>
            <person name="Jiao Y.N."/>
            <person name="Eichler E.E."/>
            <person name="Li G.H."/>
            <person name="Liu X."/>
            <person name="Gao L.Z."/>
        </authorList>
    </citation>
    <scope>NUCLEOTIDE SEQUENCE [LARGE SCALE GENOMIC DNA]</scope>
    <source>
        <strain evidence="16">cv. GT1</strain>
        <tissue evidence="15">Leaf</tissue>
    </source>
</reference>
<dbReference type="Pfam" id="PF00673">
    <property type="entry name" value="Ribosomal_L5_C"/>
    <property type="match status" value="1"/>
</dbReference>